<proteinExistence type="predicted"/>
<name>A0A369QL53_9BACT</name>
<dbReference type="EMBL" id="QASA01000001">
    <property type="protein sequence ID" value="RDC63569.1"/>
    <property type="molecule type" value="Genomic_DNA"/>
</dbReference>
<gene>
    <name evidence="1" type="ORF">AHMF7616_02174</name>
</gene>
<dbReference type="AlphaFoldDB" id="A0A369QL53"/>
<protein>
    <submittedName>
        <fullName evidence="1">Uncharacterized protein</fullName>
    </submittedName>
</protein>
<keyword evidence="2" id="KW-1185">Reference proteome</keyword>
<accession>A0A369QL53</accession>
<reference evidence="1 2" key="1">
    <citation type="submission" date="2018-04" db="EMBL/GenBank/DDBJ databases">
        <title>Adhaeribacter sp. HMF7616 genome sequencing and assembly.</title>
        <authorList>
            <person name="Kang H."/>
            <person name="Kang J."/>
            <person name="Cha I."/>
            <person name="Kim H."/>
            <person name="Joh K."/>
        </authorList>
    </citation>
    <scope>NUCLEOTIDE SEQUENCE [LARGE SCALE GENOMIC DNA]</scope>
    <source>
        <strain evidence="1 2">HMF7616</strain>
    </source>
</reference>
<organism evidence="1 2">
    <name type="scientific">Adhaeribacter pallidiroseus</name>
    <dbReference type="NCBI Taxonomy" id="2072847"/>
    <lineage>
        <taxon>Bacteria</taxon>
        <taxon>Pseudomonadati</taxon>
        <taxon>Bacteroidota</taxon>
        <taxon>Cytophagia</taxon>
        <taxon>Cytophagales</taxon>
        <taxon>Hymenobacteraceae</taxon>
        <taxon>Adhaeribacter</taxon>
    </lineage>
</organism>
<evidence type="ECO:0000313" key="2">
    <source>
        <dbReference type="Proteomes" id="UP000253919"/>
    </source>
</evidence>
<sequence length="316" mass="35467">MHLINRQPDKMTAYFFYFFKKLGFLSLIVLWFGLTAKGQVQYGNEWINYSQTYYKIKVAKSGIYRLDHTYLTNAGLGSINPQNLQLWRRGQEVAVHVEGEADGTLNPGDYLEFYGERNDGKLDREIYKNPQHQSNPYFSLYTDTAAYFLTVSPSTGKRVPILNNSANGLTPEPWHKAERLKQYTTEYQGGAFYGESQLSWGDASEGYGDMWFGTIGSGARSRIKDFEVDSLLNVEASGAAPQIEIVLDGVLRDPHNISLAVVSPNGSVRDLERDIVFGPADKIKKSIPCSPATSLRMVNYDYGLPLTPKESPILFG</sequence>
<dbReference type="Proteomes" id="UP000253919">
    <property type="component" value="Unassembled WGS sequence"/>
</dbReference>
<comment type="caution">
    <text evidence="1">The sequence shown here is derived from an EMBL/GenBank/DDBJ whole genome shotgun (WGS) entry which is preliminary data.</text>
</comment>
<evidence type="ECO:0000313" key="1">
    <source>
        <dbReference type="EMBL" id="RDC63569.1"/>
    </source>
</evidence>